<sequence length="213" mass="24599">MPSAFSCVSSQGTRGGGGQEERPRSSHSEERELFPSSSTLPQRRQSLPARPARPERKASFHHWGSSLSMDKEVEELTSRTLRPPSPTLVVVPPKHHPNPSIRRRKPSLPDLRVELNHPKLQDYLEKPRFVNNVAVPRKVMPQRTRGMPGSLNPSSYRNLRLGNFFEEEEEEQEGDGIIPERLRLYYLDTYLNAYRNDELSSFKFIMYQLHIHT</sequence>
<protein>
    <submittedName>
        <fullName evidence="2">(salmon louse) hypothetical protein</fullName>
    </submittedName>
</protein>
<feature type="compositionally biased region" description="Polar residues" evidence="1">
    <location>
        <begin position="35"/>
        <end position="45"/>
    </location>
</feature>
<keyword evidence="3" id="KW-1185">Reference proteome</keyword>
<evidence type="ECO:0000256" key="1">
    <source>
        <dbReference type="SAM" id="MobiDB-lite"/>
    </source>
</evidence>
<dbReference type="EMBL" id="HG994588">
    <property type="protein sequence ID" value="CAF3038355.1"/>
    <property type="molecule type" value="Genomic_DNA"/>
</dbReference>
<feature type="compositionally biased region" description="Basic and acidic residues" evidence="1">
    <location>
        <begin position="19"/>
        <end position="33"/>
    </location>
</feature>
<evidence type="ECO:0000313" key="2">
    <source>
        <dbReference type="EMBL" id="CAF3038355.1"/>
    </source>
</evidence>
<organism evidence="2 3">
    <name type="scientific">Lepeophtheirus salmonis</name>
    <name type="common">Salmon louse</name>
    <name type="synonym">Caligus salmonis</name>
    <dbReference type="NCBI Taxonomy" id="72036"/>
    <lineage>
        <taxon>Eukaryota</taxon>
        <taxon>Metazoa</taxon>
        <taxon>Ecdysozoa</taxon>
        <taxon>Arthropoda</taxon>
        <taxon>Crustacea</taxon>
        <taxon>Multicrustacea</taxon>
        <taxon>Hexanauplia</taxon>
        <taxon>Copepoda</taxon>
        <taxon>Siphonostomatoida</taxon>
        <taxon>Caligidae</taxon>
        <taxon>Lepeophtheirus</taxon>
    </lineage>
</organism>
<dbReference type="AlphaFoldDB" id="A0A7R8D5U6"/>
<feature type="compositionally biased region" description="Basic residues" evidence="1">
    <location>
        <begin position="93"/>
        <end position="105"/>
    </location>
</feature>
<proteinExistence type="predicted"/>
<evidence type="ECO:0000313" key="3">
    <source>
        <dbReference type="Proteomes" id="UP000675881"/>
    </source>
</evidence>
<feature type="region of interest" description="Disordered" evidence="1">
    <location>
        <begin position="1"/>
        <end position="105"/>
    </location>
</feature>
<reference evidence="2" key="1">
    <citation type="submission" date="2021-02" db="EMBL/GenBank/DDBJ databases">
        <authorList>
            <person name="Bekaert M."/>
        </authorList>
    </citation>
    <scope>NUCLEOTIDE SEQUENCE</scope>
    <source>
        <strain evidence="2">IoA-00</strain>
    </source>
</reference>
<dbReference type="Proteomes" id="UP000675881">
    <property type="component" value="Chromosome 9"/>
</dbReference>
<name>A0A7R8D5U6_LEPSM</name>
<dbReference type="OrthoDB" id="10630082at2759"/>
<gene>
    <name evidence="2" type="ORF">LSAA_14822</name>
</gene>
<accession>A0A7R8D5U6</accession>